<gene>
    <name evidence="3" type="ORF">Fcan01_27845</name>
</gene>
<evidence type="ECO:0000256" key="1">
    <source>
        <dbReference type="SAM" id="SignalP"/>
    </source>
</evidence>
<name>A0A226CXQ9_FOLCA</name>
<feature type="signal peptide" evidence="1">
    <location>
        <begin position="1"/>
        <end position="17"/>
    </location>
</feature>
<dbReference type="Proteomes" id="UP000198287">
    <property type="component" value="Unassembled WGS sequence"/>
</dbReference>
<evidence type="ECO:0000259" key="2">
    <source>
        <dbReference type="Pfam" id="PF03067"/>
    </source>
</evidence>
<evidence type="ECO:0000313" key="4">
    <source>
        <dbReference type="Proteomes" id="UP000198287"/>
    </source>
</evidence>
<accession>A0A226CXQ9</accession>
<comment type="caution">
    <text evidence="3">The sequence shown here is derived from an EMBL/GenBank/DDBJ whole genome shotgun (WGS) entry which is preliminary data.</text>
</comment>
<dbReference type="EMBL" id="LNIX01000058">
    <property type="protein sequence ID" value="OXA37394.1"/>
    <property type="molecule type" value="Genomic_DNA"/>
</dbReference>
<keyword evidence="1" id="KW-0732">Signal</keyword>
<dbReference type="GO" id="GO:0000502">
    <property type="term" value="C:proteasome complex"/>
    <property type="evidence" value="ECO:0007669"/>
    <property type="project" value="UniProtKB-KW"/>
</dbReference>
<reference evidence="3 4" key="1">
    <citation type="submission" date="2015-12" db="EMBL/GenBank/DDBJ databases">
        <title>The genome of Folsomia candida.</title>
        <authorList>
            <person name="Faddeeva A."/>
            <person name="Derks M.F."/>
            <person name="Anvar Y."/>
            <person name="Smit S."/>
            <person name="Van Straalen N."/>
            <person name="Roelofs D."/>
        </authorList>
    </citation>
    <scope>NUCLEOTIDE SEQUENCE [LARGE SCALE GENOMIC DNA]</scope>
    <source>
        <strain evidence="3 4">VU population</strain>
        <tissue evidence="3">Whole body</tissue>
    </source>
</reference>
<dbReference type="AlphaFoldDB" id="A0A226CXQ9"/>
<keyword evidence="3" id="KW-0647">Proteasome</keyword>
<dbReference type="InterPro" id="IPR004302">
    <property type="entry name" value="Cellulose/chitin-bd_N"/>
</dbReference>
<keyword evidence="4" id="KW-1185">Reference proteome</keyword>
<protein>
    <submittedName>
        <fullName evidence="3">Proteasome subunit alpha</fullName>
    </submittedName>
</protein>
<dbReference type="OrthoDB" id="6159662at2759"/>
<organism evidence="3 4">
    <name type="scientific">Folsomia candida</name>
    <name type="common">Springtail</name>
    <dbReference type="NCBI Taxonomy" id="158441"/>
    <lineage>
        <taxon>Eukaryota</taxon>
        <taxon>Metazoa</taxon>
        <taxon>Ecdysozoa</taxon>
        <taxon>Arthropoda</taxon>
        <taxon>Hexapoda</taxon>
        <taxon>Collembola</taxon>
        <taxon>Entomobryomorpha</taxon>
        <taxon>Isotomoidea</taxon>
        <taxon>Isotomidae</taxon>
        <taxon>Proisotominae</taxon>
        <taxon>Folsomia</taxon>
    </lineage>
</organism>
<dbReference type="Pfam" id="PF03067">
    <property type="entry name" value="LPMO_10"/>
    <property type="match status" value="1"/>
</dbReference>
<feature type="chain" id="PRO_5013370736" evidence="1">
    <location>
        <begin position="18"/>
        <end position="207"/>
    </location>
</feature>
<proteinExistence type="predicted"/>
<evidence type="ECO:0000313" key="3">
    <source>
        <dbReference type="EMBL" id="OXA37394.1"/>
    </source>
</evidence>
<feature type="domain" description="Chitin-binding type-4" evidence="2">
    <location>
        <begin position="18"/>
        <end position="204"/>
    </location>
</feature>
<sequence length="207" mass="22817">MKLALALLFLAVVSVHGHGYLADPLARTSIHIRPDEPYRPPYEWNHSGIECRTPPTYGQSGTCLRCGTSTDMNSGGAYDKNEITGNYTAGSIIDVVGEMTANHRGYFEVELCMSEVESDYCFSKLPIVGGTEGHLIRIDNRICTSSAGGDHEDKAVTARVQLPVGFTCNKCTLRWTYRTSYPPAADHCFNPDESVQTFRNCADITIR</sequence>